<dbReference type="InterPro" id="IPR027623">
    <property type="entry name" value="AmmeMemoSam_A"/>
</dbReference>
<dbReference type="InterPro" id="IPR027485">
    <property type="entry name" value="AMMECR1_N"/>
</dbReference>
<evidence type="ECO:0000259" key="3">
    <source>
        <dbReference type="PROSITE" id="PS51112"/>
    </source>
</evidence>
<dbReference type="InterPro" id="IPR002737">
    <property type="entry name" value="MEMO1_fam"/>
</dbReference>
<dbReference type="EMBL" id="JBHRYJ010000002">
    <property type="protein sequence ID" value="MFC3676367.1"/>
    <property type="molecule type" value="Genomic_DNA"/>
</dbReference>
<protein>
    <recommendedName>
        <fullName evidence="2">MEMO1 family protein ACFOOQ_12495</fullName>
    </recommendedName>
</protein>
<keyword evidence="5" id="KW-1185">Reference proteome</keyword>
<dbReference type="PANTHER" id="PTHR11060:SF0">
    <property type="entry name" value="PROTEIN MEMO1"/>
    <property type="match status" value="1"/>
</dbReference>
<feature type="domain" description="AMMECR1" evidence="3">
    <location>
        <begin position="284"/>
        <end position="465"/>
    </location>
</feature>
<evidence type="ECO:0000313" key="5">
    <source>
        <dbReference type="Proteomes" id="UP001595711"/>
    </source>
</evidence>
<dbReference type="CDD" id="cd07361">
    <property type="entry name" value="MEMO_like"/>
    <property type="match status" value="1"/>
</dbReference>
<dbReference type="HAMAP" id="MF_00055">
    <property type="entry name" value="MEMO1"/>
    <property type="match status" value="1"/>
</dbReference>
<gene>
    <name evidence="4" type="primary">amrB</name>
    <name evidence="4" type="ORF">ACFOOQ_12495</name>
</gene>
<dbReference type="Proteomes" id="UP001595711">
    <property type="component" value="Unassembled WGS sequence"/>
</dbReference>
<dbReference type="Pfam" id="PF01875">
    <property type="entry name" value="Memo"/>
    <property type="match status" value="1"/>
</dbReference>
<evidence type="ECO:0000313" key="4">
    <source>
        <dbReference type="EMBL" id="MFC3676367.1"/>
    </source>
</evidence>
<dbReference type="SUPFAM" id="SSF143447">
    <property type="entry name" value="AMMECR1-like"/>
    <property type="match status" value="1"/>
</dbReference>
<dbReference type="NCBIfam" id="TIGR04336">
    <property type="entry name" value="AmmeMemoSam_B"/>
    <property type="match status" value="1"/>
</dbReference>
<organism evidence="4 5">
    <name type="scientific">Ferrovibrio xuzhouensis</name>
    <dbReference type="NCBI Taxonomy" id="1576914"/>
    <lineage>
        <taxon>Bacteria</taxon>
        <taxon>Pseudomonadati</taxon>
        <taxon>Pseudomonadota</taxon>
        <taxon>Alphaproteobacteria</taxon>
        <taxon>Rhodospirillales</taxon>
        <taxon>Rhodospirillaceae</taxon>
        <taxon>Ferrovibrio</taxon>
    </lineage>
</organism>
<dbReference type="Pfam" id="PF01871">
    <property type="entry name" value="AMMECR1"/>
    <property type="match status" value="1"/>
</dbReference>
<dbReference type="RefSeq" id="WP_379726845.1">
    <property type="nucleotide sequence ID" value="NZ_JBHRYJ010000002.1"/>
</dbReference>
<sequence length="465" mass="48602">MNQTTRLRPPAVSGLFYPADAATLAAQIDAMLAEAARLRPGLAALAAPKALIVPHAGYIYSGPVAAAGYARLAAHARQYRRVVLLGPAHRHGFRGLALPQATAFATPLGDVPLDTAAMAQIAGLPGVSVLPEAHADEHALEVQLPFLQRLLSDVTLVPLVVGMASPGQVAAVLQALWGGPETLIVISSDLSHFHAYADAQAFDRATAAAIERADVDTVANAGNTEGACGRHAIAGLLAASAGDALAAMRFDLRTSGDTAGPRDRVVGYGAWDFTAGGMAQLTEAERDHLIAIARHAIATALGLAAQTLLVPVPAALQTWRPCFVSLYGSDGDLRGCIGSLAAERPLAEEAARIAADAAFRDPRFAPLSAAEFARLRLEISVLTPLLPLPAASRAELLAALVPGRDGLLLRAGRHHATFLPQVWDKLPAPEDFLDALLHKGSFPAGPWPAGLQAWRYRVEEIAEAA</sequence>
<evidence type="ECO:0000256" key="2">
    <source>
        <dbReference type="HAMAP-Rule" id="MF_00055"/>
    </source>
</evidence>
<proteinExistence type="inferred from homology"/>
<comment type="caution">
    <text evidence="4">The sequence shown here is derived from an EMBL/GenBank/DDBJ whole genome shotgun (WGS) entry which is preliminary data.</text>
</comment>
<dbReference type="Gene3D" id="3.30.1490.150">
    <property type="entry name" value="Hypothetical protein ph0010, domain 2"/>
    <property type="match status" value="1"/>
</dbReference>
<dbReference type="PROSITE" id="PS51112">
    <property type="entry name" value="AMMECR1"/>
    <property type="match status" value="1"/>
</dbReference>
<dbReference type="Gene3D" id="3.40.830.10">
    <property type="entry name" value="LigB-like"/>
    <property type="match status" value="1"/>
</dbReference>
<comment type="similarity">
    <text evidence="1 2">Belongs to the MEMO1 family.</text>
</comment>
<dbReference type="PANTHER" id="PTHR11060">
    <property type="entry name" value="PROTEIN MEMO1"/>
    <property type="match status" value="1"/>
</dbReference>
<name>A0ABV7VH55_9PROT</name>
<dbReference type="Gene3D" id="3.30.700.20">
    <property type="entry name" value="Hypothetical protein ph0010, domain 1"/>
    <property type="match status" value="1"/>
</dbReference>
<reference evidence="5" key="1">
    <citation type="journal article" date="2019" name="Int. J. Syst. Evol. Microbiol.">
        <title>The Global Catalogue of Microorganisms (GCM) 10K type strain sequencing project: providing services to taxonomists for standard genome sequencing and annotation.</title>
        <authorList>
            <consortium name="The Broad Institute Genomics Platform"/>
            <consortium name="The Broad Institute Genome Sequencing Center for Infectious Disease"/>
            <person name="Wu L."/>
            <person name="Ma J."/>
        </authorList>
    </citation>
    <scope>NUCLEOTIDE SEQUENCE [LARGE SCALE GENOMIC DNA]</scope>
    <source>
        <strain evidence="5">KCTC 42182</strain>
    </source>
</reference>
<dbReference type="InterPro" id="IPR002733">
    <property type="entry name" value="AMMECR1_domain"/>
</dbReference>
<accession>A0ABV7VH55</accession>
<dbReference type="NCBIfam" id="TIGR04335">
    <property type="entry name" value="AmmeMemoSam_A"/>
    <property type="match status" value="1"/>
</dbReference>
<evidence type="ECO:0000256" key="1">
    <source>
        <dbReference type="ARBA" id="ARBA00006315"/>
    </source>
</evidence>
<dbReference type="InterPro" id="IPR036071">
    <property type="entry name" value="AMMECR1_dom_sf"/>
</dbReference>